<dbReference type="HOGENOM" id="CLU_077585_0_0_9"/>
<keyword evidence="2" id="KW-0808">Transferase</keyword>
<dbReference type="GO" id="GO:0006231">
    <property type="term" value="P:dTMP biosynthetic process"/>
    <property type="evidence" value="ECO:0007669"/>
    <property type="project" value="UniProtKB-UniRule"/>
</dbReference>
<dbReference type="EMBL" id="FP929046">
    <property type="protein sequence ID" value="CBL02512.1"/>
    <property type="molecule type" value="Genomic_DNA"/>
</dbReference>
<evidence type="ECO:0000256" key="1">
    <source>
        <dbReference type="NCBIfam" id="TIGR02170"/>
    </source>
</evidence>
<dbReference type="eggNOG" id="COG1351">
    <property type="taxonomic scope" value="Bacteria"/>
</dbReference>
<dbReference type="InterPro" id="IPR003669">
    <property type="entry name" value="Thymidylate_synthase_ThyX"/>
</dbReference>
<gene>
    <name evidence="2" type="ORF">FPR_23400</name>
</gene>
<dbReference type="GO" id="GO:0032259">
    <property type="term" value="P:methylation"/>
    <property type="evidence" value="ECO:0007669"/>
    <property type="project" value="UniProtKB-KW"/>
</dbReference>
<dbReference type="GO" id="GO:0050797">
    <property type="term" value="F:thymidylate synthase (FAD) activity"/>
    <property type="evidence" value="ECO:0007669"/>
    <property type="project" value="UniProtKB-UniRule"/>
</dbReference>
<dbReference type="Pfam" id="PF02511">
    <property type="entry name" value="Thy1"/>
    <property type="match status" value="1"/>
</dbReference>
<dbReference type="PROSITE" id="PS51331">
    <property type="entry name" value="THYX"/>
    <property type="match status" value="1"/>
</dbReference>
<dbReference type="Gene3D" id="3.30.1360.170">
    <property type="match status" value="1"/>
</dbReference>
<dbReference type="RefSeq" id="WP_015538033.1">
    <property type="nucleotide sequence ID" value="NC_021020.1"/>
</dbReference>
<dbReference type="Proteomes" id="UP000007059">
    <property type="component" value="Chromosome"/>
</dbReference>
<dbReference type="PANTHER" id="PTHR34934:SF1">
    <property type="entry name" value="FLAVIN-DEPENDENT THYMIDYLATE SYNTHASE"/>
    <property type="match status" value="1"/>
</dbReference>
<organism evidence="2 3">
    <name type="scientific">Faecalibacterium prausnitzii SL3/3</name>
    <dbReference type="NCBI Taxonomy" id="657322"/>
    <lineage>
        <taxon>Bacteria</taxon>
        <taxon>Bacillati</taxon>
        <taxon>Bacillota</taxon>
        <taxon>Clostridia</taxon>
        <taxon>Eubacteriales</taxon>
        <taxon>Oscillospiraceae</taxon>
        <taxon>Faecalibacterium</taxon>
    </lineage>
</organism>
<evidence type="ECO:0000313" key="3">
    <source>
        <dbReference type="Proteomes" id="UP000007059"/>
    </source>
</evidence>
<dbReference type="InterPro" id="IPR036098">
    <property type="entry name" value="Thymidylate_synthase_ThyX_sf"/>
</dbReference>
<dbReference type="SUPFAM" id="SSF69796">
    <property type="entry name" value="Thymidylate synthase-complementing protein Thy1"/>
    <property type="match status" value="1"/>
</dbReference>
<reference evidence="2 3" key="1">
    <citation type="submission" date="2010-03" db="EMBL/GenBank/DDBJ databases">
        <title>The genome sequence of Faecalibacterium prausnitzii SL3/3.</title>
        <authorList>
            <consortium name="metaHIT consortium -- http://www.metahit.eu/"/>
            <person name="Pajon A."/>
            <person name="Turner K."/>
            <person name="Parkhill J."/>
            <person name="Duncan S."/>
            <person name="Flint H."/>
        </authorList>
    </citation>
    <scope>NUCLEOTIDE SEQUENCE [LARGE SCALE GENOMIC DNA]</scope>
    <source>
        <strain evidence="2 3">SL3/3</strain>
    </source>
</reference>
<protein>
    <recommendedName>
        <fullName evidence="1">FAD-dependent thymidylate synthase</fullName>
        <ecNumber evidence="1">2.1.1.148</ecNumber>
    </recommendedName>
</protein>
<dbReference type="GO" id="GO:0050660">
    <property type="term" value="F:flavin adenine dinucleotide binding"/>
    <property type="evidence" value="ECO:0007669"/>
    <property type="project" value="UniProtKB-UniRule"/>
</dbReference>
<dbReference type="EC" id="2.1.1.148" evidence="1"/>
<dbReference type="CDD" id="cd20175">
    <property type="entry name" value="ThyX"/>
    <property type="match status" value="1"/>
</dbReference>
<accession>D4KCE9</accession>
<keyword evidence="2" id="KW-0489">Methyltransferase</keyword>
<dbReference type="GO" id="GO:0070402">
    <property type="term" value="F:NADPH binding"/>
    <property type="evidence" value="ECO:0007669"/>
    <property type="project" value="TreeGrafter"/>
</dbReference>
<dbReference type="PANTHER" id="PTHR34934">
    <property type="entry name" value="FLAVIN-DEPENDENT THYMIDYLATE SYNTHASE"/>
    <property type="match status" value="1"/>
</dbReference>
<dbReference type="GO" id="GO:0004799">
    <property type="term" value="F:thymidylate synthase activity"/>
    <property type="evidence" value="ECO:0007669"/>
    <property type="project" value="TreeGrafter"/>
</dbReference>
<evidence type="ECO:0000313" key="2">
    <source>
        <dbReference type="EMBL" id="CBL02512.1"/>
    </source>
</evidence>
<sequence>MTVDLIAYTQRVVPTSDKNPLDIVEEAASICYNSSMTDDYKIAKGCKASGHYSVLEHINFTFYVKDVSRALLAQISRHRHISMSCRSQRYCSEDGFKYVNPFTGEDADVFDNMMSDIDTDYQILKKYHNAKNEDARAVLPNACCTEFYITMNARALIEMSHLRLCSRAQKEIREMFTEMKREVAQVCPEVASWMVPSCEANPKYPFCPEGRGCCGRHPLLADVYKPIEKNKEVVDGNT</sequence>
<dbReference type="AlphaFoldDB" id="D4KCE9"/>
<reference evidence="2 3" key="2">
    <citation type="submission" date="2010-03" db="EMBL/GenBank/DDBJ databases">
        <authorList>
            <person name="Pajon A."/>
        </authorList>
    </citation>
    <scope>NUCLEOTIDE SEQUENCE [LARGE SCALE GENOMIC DNA]</scope>
    <source>
        <strain evidence="2 3">SL3/3</strain>
    </source>
</reference>
<dbReference type="NCBIfam" id="TIGR02170">
    <property type="entry name" value="thyX"/>
    <property type="match status" value="1"/>
</dbReference>
<name>D4KCE9_9FIRM</name>
<dbReference type="KEGG" id="fpa:FPR_23400"/>
<dbReference type="PATRIC" id="fig|657322.3.peg.2215"/>
<proteinExistence type="predicted"/>